<evidence type="ECO:0000313" key="2">
    <source>
        <dbReference type="EMBL" id="GAA4453453.1"/>
    </source>
</evidence>
<feature type="compositionally biased region" description="Low complexity" evidence="1">
    <location>
        <begin position="44"/>
        <end position="77"/>
    </location>
</feature>
<protein>
    <recommendedName>
        <fullName evidence="4">Secreted protein</fullName>
    </recommendedName>
</protein>
<sequence length="187" mass="19656">MLTSSLRRTVIATGLLIVTLGVSFAQSRIDFPPSAQPPAVPTKTSPAEPAPLEAAPAETSPTETSPAEASPEPSSTPNPIESKIRSVLEGASDDVRSSDPLLDDVLGIIKSRGSILDGSSLDPALDTPTSAAGNDRDASARAAESLLRSARLLNRIEPRDSARTELVEKMRHEAWRLLGESAPATKQ</sequence>
<evidence type="ECO:0008006" key="4">
    <source>
        <dbReference type="Google" id="ProtNLM"/>
    </source>
</evidence>
<comment type="caution">
    <text evidence="2">The sequence shown here is derived from an EMBL/GenBank/DDBJ whole genome shotgun (WGS) entry which is preliminary data.</text>
</comment>
<gene>
    <name evidence="2" type="ORF">GCM10023156_24490</name>
</gene>
<keyword evidence="3" id="KW-1185">Reference proteome</keyword>
<evidence type="ECO:0000313" key="3">
    <source>
        <dbReference type="Proteomes" id="UP001500840"/>
    </source>
</evidence>
<name>A0ABP8MNY5_9BACT</name>
<proteinExistence type="predicted"/>
<feature type="region of interest" description="Disordered" evidence="1">
    <location>
        <begin position="30"/>
        <end position="99"/>
    </location>
</feature>
<organism evidence="2 3">
    <name type="scientific">Novipirellula rosea</name>
    <dbReference type="NCBI Taxonomy" id="1031540"/>
    <lineage>
        <taxon>Bacteria</taxon>
        <taxon>Pseudomonadati</taxon>
        <taxon>Planctomycetota</taxon>
        <taxon>Planctomycetia</taxon>
        <taxon>Pirellulales</taxon>
        <taxon>Pirellulaceae</taxon>
        <taxon>Novipirellula</taxon>
    </lineage>
</organism>
<feature type="region of interest" description="Disordered" evidence="1">
    <location>
        <begin position="114"/>
        <end position="139"/>
    </location>
</feature>
<reference evidence="3" key="1">
    <citation type="journal article" date="2019" name="Int. J. Syst. Evol. Microbiol.">
        <title>The Global Catalogue of Microorganisms (GCM) 10K type strain sequencing project: providing services to taxonomists for standard genome sequencing and annotation.</title>
        <authorList>
            <consortium name="The Broad Institute Genomics Platform"/>
            <consortium name="The Broad Institute Genome Sequencing Center for Infectious Disease"/>
            <person name="Wu L."/>
            <person name="Ma J."/>
        </authorList>
    </citation>
    <scope>NUCLEOTIDE SEQUENCE [LARGE SCALE GENOMIC DNA]</scope>
    <source>
        <strain evidence="3">JCM 17759</strain>
    </source>
</reference>
<dbReference type="RefSeq" id="WP_345322358.1">
    <property type="nucleotide sequence ID" value="NZ_BAABGA010000030.1"/>
</dbReference>
<dbReference type="Proteomes" id="UP001500840">
    <property type="component" value="Unassembled WGS sequence"/>
</dbReference>
<dbReference type="EMBL" id="BAABGA010000030">
    <property type="protein sequence ID" value="GAA4453453.1"/>
    <property type="molecule type" value="Genomic_DNA"/>
</dbReference>
<accession>A0ABP8MNY5</accession>
<evidence type="ECO:0000256" key="1">
    <source>
        <dbReference type="SAM" id="MobiDB-lite"/>
    </source>
</evidence>